<dbReference type="EMBL" id="LATX01002477">
    <property type="protein sequence ID" value="KTB28441.1"/>
    <property type="molecule type" value="Genomic_DNA"/>
</dbReference>
<evidence type="ECO:0000313" key="1">
    <source>
        <dbReference type="EMBL" id="KTB28441.1"/>
    </source>
</evidence>
<evidence type="ECO:0000313" key="2">
    <source>
        <dbReference type="Proteomes" id="UP000054988"/>
    </source>
</evidence>
<dbReference type="Proteomes" id="UP000054988">
    <property type="component" value="Unassembled WGS sequence"/>
</dbReference>
<organism evidence="1 2">
    <name type="scientific">Moniliophthora roreri</name>
    <name type="common">Frosty pod rot fungus</name>
    <name type="synonym">Monilia roreri</name>
    <dbReference type="NCBI Taxonomy" id="221103"/>
    <lineage>
        <taxon>Eukaryota</taxon>
        <taxon>Fungi</taxon>
        <taxon>Dikarya</taxon>
        <taxon>Basidiomycota</taxon>
        <taxon>Agaricomycotina</taxon>
        <taxon>Agaricomycetes</taxon>
        <taxon>Agaricomycetidae</taxon>
        <taxon>Agaricales</taxon>
        <taxon>Marasmiineae</taxon>
        <taxon>Marasmiaceae</taxon>
        <taxon>Moniliophthora</taxon>
    </lineage>
</organism>
<comment type="caution">
    <text evidence="1">The sequence shown here is derived from an EMBL/GenBank/DDBJ whole genome shotgun (WGS) entry which is preliminary data.</text>
</comment>
<accession>A0A0W0EWI3</accession>
<reference evidence="1 2" key="1">
    <citation type="submission" date="2015-12" db="EMBL/GenBank/DDBJ databases">
        <title>Draft genome sequence of Moniliophthora roreri, the causal agent of frosty pod rot of cacao.</title>
        <authorList>
            <person name="Aime M.C."/>
            <person name="Diaz-Valderrama J.R."/>
            <person name="Kijpornyongpan T."/>
            <person name="Phillips-Mora W."/>
        </authorList>
    </citation>
    <scope>NUCLEOTIDE SEQUENCE [LARGE SCALE GENOMIC DNA]</scope>
    <source>
        <strain evidence="1 2">MCA 2952</strain>
    </source>
</reference>
<protein>
    <submittedName>
        <fullName evidence="1">Uncharacterized protein</fullName>
    </submittedName>
</protein>
<dbReference type="AlphaFoldDB" id="A0A0W0EWI3"/>
<proteinExistence type="predicted"/>
<sequence length="209" mass="22211">MLFSATALKPFTIEMIDADASDAPQMCNVLAIGGSTTSYGYTKVSLVWYAQPQPSSTWFLPSSISKAESILSPLTAFPATSITFAHPSSIPYHEPMVIQLRTHRTIRPSPYSPTNVRAVGVGSGSSVLARAGAAILNLNGAYYSSPDFAGLAVLNEGTKQIFFNASMITKWGGEVGASFILESAAFSGWAAFESFPIQVYSTGGRVITH</sequence>
<name>A0A0W0EWI3_MONRR</name>
<gene>
    <name evidence="1" type="ORF">WG66_18971</name>
</gene>